<keyword evidence="2" id="KW-1133">Transmembrane helix</keyword>
<evidence type="ECO:0000256" key="2">
    <source>
        <dbReference type="SAM" id="Phobius"/>
    </source>
</evidence>
<dbReference type="EMBL" id="CM007648">
    <property type="protein sequence ID" value="ONM13946.1"/>
    <property type="molecule type" value="Genomic_DNA"/>
</dbReference>
<protein>
    <submittedName>
        <fullName evidence="3">Uncharacterized protein</fullName>
    </submittedName>
</protein>
<feature type="region of interest" description="Disordered" evidence="1">
    <location>
        <begin position="212"/>
        <end position="243"/>
    </location>
</feature>
<gene>
    <name evidence="3" type="ORF">ZEAMMB73_Zm00001d002325</name>
</gene>
<dbReference type="PANTHER" id="PTHR43049">
    <property type="entry name" value="EARLY ENDOSOME ANTIGEN"/>
    <property type="match status" value="1"/>
</dbReference>
<organism evidence="3">
    <name type="scientific">Zea mays</name>
    <name type="common">Maize</name>
    <dbReference type="NCBI Taxonomy" id="4577"/>
    <lineage>
        <taxon>Eukaryota</taxon>
        <taxon>Viridiplantae</taxon>
        <taxon>Streptophyta</taxon>
        <taxon>Embryophyta</taxon>
        <taxon>Tracheophyta</taxon>
        <taxon>Spermatophyta</taxon>
        <taxon>Magnoliopsida</taxon>
        <taxon>Liliopsida</taxon>
        <taxon>Poales</taxon>
        <taxon>Poaceae</taxon>
        <taxon>PACMAD clade</taxon>
        <taxon>Panicoideae</taxon>
        <taxon>Andropogonodae</taxon>
        <taxon>Andropogoneae</taxon>
        <taxon>Tripsacinae</taxon>
        <taxon>Zea</taxon>
    </lineage>
</organism>
<feature type="region of interest" description="Disordered" evidence="1">
    <location>
        <begin position="1"/>
        <end position="24"/>
    </location>
</feature>
<proteinExistence type="predicted"/>
<sequence length="274" mass="31608">MQVETTEKNEALTAKMQEHTDLQHEKDELEQQLLEVRKELDGAYHTIANQEEQASVREIKWDAFRKYSEDRLEAEQQRAEELELQVAALKQQLQEAEIHYKQKEEQVSLREVQWEADQNHSLDELNAQRQYATDLEKQIEDLTQKLTSADAHYKQKVTEERDKLAEVTKELSELKQKVSESVELERKVQDLEQKLQLAYSKSDEQAVDTVESRSREFSLDSSTSSGKQQDKTQAVSPNPTLQGVQEPSGIMAFKFILGVALLSVLIGVFLGKRY</sequence>
<dbReference type="ExpressionAtlas" id="A0A1D6DZK3">
    <property type="expression patterns" value="baseline and differential"/>
</dbReference>
<keyword evidence="2" id="KW-0812">Transmembrane</keyword>
<dbReference type="PANTHER" id="PTHR43049:SF1">
    <property type="entry name" value="EARLY ENDOSOME ANTIGEN"/>
    <property type="match status" value="1"/>
</dbReference>
<dbReference type="AlphaFoldDB" id="A0A1D6DZK3"/>
<feature type="transmembrane region" description="Helical" evidence="2">
    <location>
        <begin position="251"/>
        <end position="271"/>
    </location>
</feature>
<name>A0A1D6DZK3_MAIZE</name>
<reference evidence="3" key="1">
    <citation type="submission" date="2015-12" db="EMBL/GenBank/DDBJ databases">
        <title>Update maize B73 reference genome by single molecule sequencing technologies.</title>
        <authorList>
            <consortium name="Maize Genome Sequencing Project"/>
            <person name="Ware D."/>
        </authorList>
    </citation>
    <scope>NUCLEOTIDE SEQUENCE [LARGE SCALE GENOMIC DNA]</scope>
    <source>
        <tissue evidence="3">Seedling</tissue>
    </source>
</reference>
<keyword evidence="2" id="KW-0472">Membrane</keyword>
<evidence type="ECO:0000256" key="1">
    <source>
        <dbReference type="SAM" id="MobiDB-lite"/>
    </source>
</evidence>
<evidence type="ECO:0000313" key="3">
    <source>
        <dbReference type="EMBL" id="ONM13946.1"/>
    </source>
</evidence>
<accession>A0A1D6DZK3</accession>
<feature type="compositionally biased region" description="Polar residues" evidence="1">
    <location>
        <begin position="219"/>
        <end position="243"/>
    </location>
</feature>